<evidence type="ECO:0000313" key="1">
    <source>
        <dbReference type="EMBL" id="KNE97522.1"/>
    </source>
</evidence>
<protein>
    <submittedName>
        <fullName evidence="1">Uncharacterized protein</fullName>
    </submittedName>
</protein>
<dbReference type="Proteomes" id="UP000054564">
    <property type="component" value="Unassembled WGS sequence"/>
</dbReference>
<organism evidence="1 2">
    <name type="scientific">Puccinia striiformis f. sp. tritici PST-78</name>
    <dbReference type="NCBI Taxonomy" id="1165861"/>
    <lineage>
        <taxon>Eukaryota</taxon>
        <taxon>Fungi</taxon>
        <taxon>Dikarya</taxon>
        <taxon>Basidiomycota</taxon>
        <taxon>Pucciniomycotina</taxon>
        <taxon>Pucciniomycetes</taxon>
        <taxon>Pucciniales</taxon>
        <taxon>Pucciniaceae</taxon>
        <taxon>Puccinia</taxon>
    </lineage>
</organism>
<proteinExistence type="predicted"/>
<reference evidence="2" key="1">
    <citation type="submission" date="2014-03" db="EMBL/GenBank/DDBJ databases">
        <title>The Genome Sequence of Puccinia striiformis f. sp. tritici PST-78.</title>
        <authorList>
            <consortium name="The Broad Institute Genome Sequencing Platform"/>
            <person name="Cuomo C."/>
            <person name="Hulbert S."/>
            <person name="Chen X."/>
            <person name="Walker B."/>
            <person name="Young S.K."/>
            <person name="Zeng Q."/>
            <person name="Gargeya S."/>
            <person name="Fitzgerald M."/>
            <person name="Haas B."/>
            <person name="Abouelleil A."/>
            <person name="Alvarado L."/>
            <person name="Arachchi H.M."/>
            <person name="Berlin A.M."/>
            <person name="Chapman S.B."/>
            <person name="Goldberg J."/>
            <person name="Griggs A."/>
            <person name="Gujja S."/>
            <person name="Hansen M."/>
            <person name="Howarth C."/>
            <person name="Imamovic A."/>
            <person name="Larimer J."/>
            <person name="McCowan C."/>
            <person name="Montmayeur A."/>
            <person name="Murphy C."/>
            <person name="Neiman D."/>
            <person name="Pearson M."/>
            <person name="Priest M."/>
            <person name="Roberts A."/>
            <person name="Saif S."/>
            <person name="Shea T."/>
            <person name="Sisk P."/>
            <person name="Sykes S."/>
            <person name="Wortman J."/>
            <person name="Nusbaum C."/>
            <person name="Birren B."/>
        </authorList>
    </citation>
    <scope>NUCLEOTIDE SEQUENCE [LARGE SCALE GENOMIC DNA]</scope>
    <source>
        <strain evidence="2">race PST-78</strain>
    </source>
</reference>
<gene>
    <name evidence="1" type="ORF">PSTG_09214</name>
</gene>
<dbReference type="EMBL" id="AJIL01000067">
    <property type="protein sequence ID" value="KNE97522.1"/>
    <property type="molecule type" value="Genomic_DNA"/>
</dbReference>
<sequence length="130" mass="13699">MWLGDSNLGLDRRVNVQPIQTRWLKARATKFELADNILGGRGPSLNCLATSNVGSGAAIQARSTGLGVNSQAHQTHWCKTGTASKPGSDGHTRANIGGGCVIQTRAPTTEYIASRFKLGSPGPQAFCHQA</sequence>
<name>A0A0L0VDY9_9BASI</name>
<evidence type="ECO:0000313" key="2">
    <source>
        <dbReference type="Proteomes" id="UP000054564"/>
    </source>
</evidence>
<dbReference type="AlphaFoldDB" id="A0A0L0VDY9"/>
<comment type="caution">
    <text evidence="1">The sequence shown here is derived from an EMBL/GenBank/DDBJ whole genome shotgun (WGS) entry which is preliminary data.</text>
</comment>
<keyword evidence="2" id="KW-1185">Reference proteome</keyword>
<accession>A0A0L0VDY9</accession>